<sequence length="306" mass="32372">MPCGDGGERTGGARNGKKGTWWKLKSHSPLHSNIRVASRGQRGALERGGRSEASTLERGAFGALVGVGVVETTAVDATRMSAGFGGGAILLRAHGAPSAVHRFKMAASTDTAPGRLRASCSEVAITPAPRTLSEARLIMPARRGDGSTESEEGGLKEGSEDGAIRVFEAEDDGRASTVDLLRSTCPARRLGDAEARKRGVLHELGRQSRRRVDSAARGCPGADIAEENLRPLDVPGDMVIRVELEGSTEGREMFVNAAVGGGRREGQDDVARGARIDRKRSHSSSSWNRSQCCVHITDQLGRGSLK</sequence>
<dbReference type="GeneID" id="63818863"/>
<gene>
    <name evidence="2" type="ORF">LAESUDRAFT_284913</name>
</gene>
<dbReference type="Proteomes" id="UP000076871">
    <property type="component" value="Unassembled WGS sequence"/>
</dbReference>
<keyword evidence="3" id="KW-1185">Reference proteome</keyword>
<dbReference type="RefSeq" id="XP_040762551.1">
    <property type="nucleotide sequence ID" value="XM_040901832.1"/>
</dbReference>
<accession>A0A165DG13</accession>
<feature type="region of interest" description="Disordered" evidence="1">
    <location>
        <begin position="261"/>
        <end position="288"/>
    </location>
</feature>
<dbReference type="EMBL" id="KV427634">
    <property type="protein sequence ID" value="KZT04811.1"/>
    <property type="molecule type" value="Genomic_DNA"/>
</dbReference>
<name>A0A165DG13_9APHY</name>
<feature type="region of interest" description="Disordered" evidence="1">
    <location>
        <begin position="1"/>
        <end position="20"/>
    </location>
</feature>
<evidence type="ECO:0000313" key="2">
    <source>
        <dbReference type="EMBL" id="KZT04811.1"/>
    </source>
</evidence>
<proteinExistence type="predicted"/>
<feature type="non-terminal residue" evidence="2">
    <location>
        <position position="306"/>
    </location>
</feature>
<evidence type="ECO:0000256" key="1">
    <source>
        <dbReference type="SAM" id="MobiDB-lite"/>
    </source>
</evidence>
<protein>
    <submittedName>
        <fullName evidence="2">Uncharacterized protein</fullName>
    </submittedName>
</protein>
<feature type="region of interest" description="Disordered" evidence="1">
    <location>
        <begin position="142"/>
        <end position="161"/>
    </location>
</feature>
<dbReference type="InParanoid" id="A0A165DG13"/>
<organism evidence="2 3">
    <name type="scientific">Laetiporus sulphureus 93-53</name>
    <dbReference type="NCBI Taxonomy" id="1314785"/>
    <lineage>
        <taxon>Eukaryota</taxon>
        <taxon>Fungi</taxon>
        <taxon>Dikarya</taxon>
        <taxon>Basidiomycota</taxon>
        <taxon>Agaricomycotina</taxon>
        <taxon>Agaricomycetes</taxon>
        <taxon>Polyporales</taxon>
        <taxon>Laetiporus</taxon>
    </lineage>
</organism>
<evidence type="ECO:0000313" key="3">
    <source>
        <dbReference type="Proteomes" id="UP000076871"/>
    </source>
</evidence>
<reference evidence="2 3" key="1">
    <citation type="journal article" date="2016" name="Mol. Biol. Evol.">
        <title>Comparative Genomics of Early-Diverging Mushroom-Forming Fungi Provides Insights into the Origins of Lignocellulose Decay Capabilities.</title>
        <authorList>
            <person name="Nagy L.G."/>
            <person name="Riley R."/>
            <person name="Tritt A."/>
            <person name="Adam C."/>
            <person name="Daum C."/>
            <person name="Floudas D."/>
            <person name="Sun H."/>
            <person name="Yadav J.S."/>
            <person name="Pangilinan J."/>
            <person name="Larsson K.H."/>
            <person name="Matsuura K."/>
            <person name="Barry K."/>
            <person name="Labutti K."/>
            <person name="Kuo R."/>
            <person name="Ohm R.A."/>
            <person name="Bhattacharya S.S."/>
            <person name="Shirouzu T."/>
            <person name="Yoshinaga Y."/>
            <person name="Martin F.M."/>
            <person name="Grigoriev I.V."/>
            <person name="Hibbett D.S."/>
        </authorList>
    </citation>
    <scope>NUCLEOTIDE SEQUENCE [LARGE SCALE GENOMIC DNA]</scope>
    <source>
        <strain evidence="2 3">93-53</strain>
    </source>
</reference>
<feature type="compositionally biased region" description="Basic and acidic residues" evidence="1">
    <location>
        <begin position="262"/>
        <end position="276"/>
    </location>
</feature>
<dbReference type="AlphaFoldDB" id="A0A165DG13"/>